<dbReference type="RefSeq" id="WP_336402704.1">
    <property type="nucleotide sequence ID" value="NZ_JBAPLU010000002.1"/>
</dbReference>
<keyword evidence="3" id="KW-1185">Reference proteome</keyword>
<dbReference type="EMBL" id="JBAPLU010000002">
    <property type="protein sequence ID" value="MEI4270559.1"/>
    <property type="molecule type" value="Genomic_DNA"/>
</dbReference>
<organism evidence="2 3">
    <name type="scientific">Klenkia sesuvii</name>
    <dbReference type="NCBI Taxonomy" id="3103137"/>
    <lineage>
        <taxon>Bacteria</taxon>
        <taxon>Bacillati</taxon>
        <taxon>Actinomycetota</taxon>
        <taxon>Actinomycetes</taxon>
        <taxon>Geodermatophilales</taxon>
        <taxon>Geodermatophilaceae</taxon>
        <taxon>Klenkia</taxon>
    </lineage>
</organism>
<evidence type="ECO:0000256" key="1">
    <source>
        <dbReference type="SAM" id="Phobius"/>
    </source>
</evidence>
<keyword evidence="1" id="KW-0812">Transmembrane</keyword>
<reference evidence="2 3" key="1">
    <citation type="submission" date="2024-03" db="EMBL/GenBank/DDBJ databases">
        <title>Draft genome sequence of Klenkia sp. LSe6-5.</title>
        <authorList>
            <person name="Duangmal K."/>
            <person name="Chantavorakit T."/>
        </authorList>
    </citation>
    <scope>NUCLEOTIDE SEQUENCE [LARGE SCALE GENOMIC DNA]</scope>
    <source>
        <strain evidence="2 3">LSe6-5</strain>
    </source>
</reference>
<sequence>MTTLPIWAVYAVSLGAPVLALLGALIGHVLGRRASNELDIWRRREETMRMLRWASEQATSSQDAQARMGLAVLDALSDSELLQPPDQALVDAVLDTVLEEPVEEIETAESDVEVVEVDSDPGD</sequence>
<keyword evidence="1" id="KW-0472">Membrane</keyword>
<feature type="transmembrane region" description="Helical" evidence="1">
    <location>
        <begin position="6"/>
        <end position="30"/>
    </location>
</feature>
<proteinExistence type="predicted"/>
<evidence type="ECO:0000313" key="2">
    <source>
        <dbReference type="EMBL" id="MEI4270559.1"/>
    </source>
</evidence>
<gene>
    <name evidence="2" type="ORF">TEK04_02385</name>
</gene>
<keyword evidence="1" id="KW-1133">Transmembrane helix</keyword>
<name>A0ABU8DR88_9ACTN</name>
<comment type="caution">
    <text evidence="2">The sequence shown here is derived from an EMBL/GenBank/DDBJ whole genome shotgun (WGS) entry which is preliminary data.</text>
</comment>
<evidence type="ECO:0000313" key="3">
    <source>
        <dbReference type="Proteomes" id="UP001361570"/>
    </source>
</evidence>
<accession>A0ABU8DR88</accession>
<dbReference type="Proteomes" id="UP001361570">
    <property type="component" value="Unassembled WGS sequence"/>
</dbReference>
<protein>
    <submittedName>
        <fullName evidence="2">Uncharacterized protein</fullName>
    </submittedName>
</protein>